<protein>
    <submittedName>
        <fullName evidence="1">Uncharacterized protein</fullName>
    </submittedName>
</protein>
<accession>A0A0F9PUI6</accession>
<dbReference type="EMBL" id="LAZR01002047">
    <property type="protein sequence ID" value="KKN35305.1"/>
    <property type="molecule type" value="Genomic_DNA"/>
</dbReference>
<evidence type="ECO:0000313" key="1">
    <source>
        <dbReference type="EMBL" id="KKN35305.1"/>
    </source>
</evidence>
<sequence>MNEDWFDYCATLNESSLQDIEDDSIFLEWALMEGSERINELYRQLRTFLNYKFALIHQRYSKSPVNNNKTKNERNINNCRDLSDLIYEYLSLIKVIGAGENNLAKKIQDIMQRAKLHAGGFEIEILKKIKLLGGSIWKEIHILSEIEYYNSTLLNMVFKTAKLLCNAESTFYFPFSNFYKELEKNYIELEYEISSLLYTNREEQYDVKSRQPKVKILE</sequence>
<name>A0A0F9PUI6_9ZZZZ</name>
<gene>
    <name evidence="1" type="ORF">LCGC14_0785000</name>
</gene>
<reference evidence="1" key="1">
    <citation type="journal article" date="2015" name="Nature">
        <title>Complex archaea that bridge the gap between prokaryotes and eukaryotes.</title>
        <authorList>
            <person name="Spang A."/>
            <person name="Saw J.H."/>
            <person name="Jorgensen S.L."/>
            <person name="Zaremba-Niedzwiedzka K."/>
            <person name="Martijn J."/>
            <person name="Lind A.E."/>
            <person name="van Eijk R."/>
            <person name="Schleper C."/>
            <person name="Guy L."/>
            <person name="Ettema T.J."/>
        </authorList>
    </citation>
    <scope>NUCLEOTIDE SEQUENCE</scope>
</reference>
<dbReference type="AlphaFoldDB" id="A0A0F9PUI6"/>
<proteinExistence type="predicted"/>
<comment type="caution">
    <text evidence="1">The sequence shown here is derived from an EMBL/GenBank/DDBJ whole genome shotgun (WGS) entry which is preliminary data.</text>
</comment>
<organism evidence="1">
    <name type="scientific">marine sediment metagenome</name>
    <dbReference type="NCBI Taxonomy" id="412755"/>
    <lineage>
        <taxon>unclassified sequences</taxon>
        <taxon>metagenomes</taxon>
        <taxon>ecological metagenomes</taxon>
    </lineage>
</organism>